<name>A0ABS0ELZ7_9FLAO</name>
<evidence type="ECO:0000256" key="1">
    <source>
        <dbReference type="ARBA" id="ARBA00000798"/>
    </source>
</evidence>
<feature type="domain" description="PLD phosphodiesterase" evidence="7">
    <location>
        <begin position="78"/>
        <end position="105"/>
    </location>
</feature>
<accession>A0ABS0ELZ7</accession>
<comment type="similarity">
    <text evidence="2">Belongs to the phospholipase D family.</text>
</comment>
<dbReference type="Gene3D" id="3.30.870.10">
    <property type="entry name" value="Endonuclease Chain A"/>
    <property type="match status" value="1"/>
</dbReference>
<organism evidence="8 9">
    <name type="scientific">Winogradskyella marina</name>
    <dbReference type="NCBI Taxonomy" id="2785530"/>
    <lineage>
        <taxon>Bacteria</taxon>
        <taxon>Pseudomonadati</taxon>
        <taxon>Bacteroidota</taxon>
        <taxon>Flavobacteriia</taxon>
        <taxon>Flavobacteriales</taxon>
        <taxon>Flavobacteriaceae</taxon>
        <taxon>Winogradskyella</taxon>
    </lineage>
</organism>
<evidence type="ECO:0000256" key="6">
    <source>
        <dbReference type="ARBA" id="ARBA00023098"/>
    </source>
</evidence>
<dbReference type="EMBL" id="JADOET010000018">
    <property type="protein sequence ID" value="MBF8151308.1"/>
    <property type="molecule type" value="Genomic_DNA"/>
</dbReference>
<sequence>MENEIYFKDIQAKIIHLLDDAKEYIWLAVAWITDKKILSILEDKIKCDVDVKIIVMDDEFNRDYFLNIEFLIPNENIFFRESHHKYCIIDDEVLITGSYNWTNKAIQRVDGENVLVTYSKNNITEAKRNFISILGDNSLMPKKEVEIKTKTDFYILKAQELSYGETVSENKIAWWHSLSYDWKVFFIEEVCSDFGTEDELDLFYNQLKIEQYDDDFYYHWEVEKIEKYSLHEFLILILNIVNMTNPIELDCELESEVPLLSLDKLKNIKKITFKTLFQFNRLINYNQNLTISNICILESISSDIIPYDIAARLERINMTFNEVNEKIINKFKKSASYINLYSEKEARIDIQWFSGFKNLKALSLSGFSVNGFYHIENIANSISEIYLKYCRITDADKDFILEMYPNLYIDYTSYFLIYTKGYLYELEQELDKQRDAVLKLQDASEYKYFDNKGNRYKYVEDFIFKDRAGNTFNFFGNVLLRDSYGNFVNEDGSVSPF</sequence>
<keyword evidence="4" id="KW-0378">Hydrolase</keyword>
<dbReference type="InterPro" id="IPR051406">
    <property type="entry name" value="PLD_domain"/>
</dbReference>
<dbReference type="RefSeq" id="WP_195872564.1">
    <property type="nucleotide sequence ID" value="NZ_JADOET010000018.1"/>
</dbReference>
<dbReference type="InterPro" id="IPR001736">
    <property type="entry name" value="PLipase_D/transphosphatidylase"/>
</dbReference>
<reference evidence="8 9" key="1">
    <citation type="submission" date="2020-11" db="EMBL/GenBank/DDBJ databases">
        <title>Winogradskyella marina sp. nov., isolated from marine sediment.</title>
        <authorList>
            <person name="Bo J."/>
            <person name="Wang S."/>
            <person name="Song X."/>
            <person name="Du Z."/>
        </authorList>
    </citation>
    <scope>NUCLEOTIDE SEQUENCE [LARGE SCALE GENOMIC DNA]</scope>
    <source>
        <strain evidence="8 9">F6397</strain>
    </source>
</reference>
<comment type="caution">
    <text evidence="8">The sequence shown here is derived from an EMBL/GenBank/DDBJ whole genome shotgun (WGS) entry which is preliminary data.</text>
</comment>
<protein>
    <recommendedName>
        <fullName evidence="3">phospholipase D</fullName>
        <ecNumber evidence="3">3.1.4.4</ecNumber>
    </recommendedName>
</protein>
<dbReference type="EC" id="3.1.4.4" evidence="3"/>
<dbReference type="PROSITE" id="PS50035">
    <property type="entry name" value="PLD"/>
    <property type="match status" value="1"/>
</dbReference>
<dbReference type="PANTHER" id="PTHR43856">
    <property type="entry name" value="CARDIOLIPIN HYDROLASE"/>
    <property type="match status" value="1"/>
</dbReference>
<comment type="catalytic activity">
    <reaction evidence="1">
        <text>a 1,2-diacyl-sn-glycero-3-phosphocholine + H2O = a 1,2-diacyl-sn-glycero-3-phosphate + choline + H(+)</text>
        <dbReference type="Rhea" id="RHEA:14445"/>
        <dbReference type="ChEBI" id="CHEBI:15354"/>
        <dbReference type="ChEBI" id="CHEBI:15377"/>
        <dbReference type="ChEBI" id="CHEBI:15378"/>
        <dbReference type="ChEBI" id="CHEBI:57643"/>
        <dbReference type="ChEBI" id="CHEBI:58608"/>
        <dbReference type="EC" id="3.1.4.4"/>
    </reaction>
</comment>
<evidence type="ECO:0000313" key="9">
    <source>
        <dbReference type="Proteomes" id="UP000611215"/>
    </source>
</evidence>
<gene>
    <name evidence="8" type="ORF">ITJ86_15480</name>
</gene>
<dbReference type="InterPro" id="IPR032675">
    <property type="entry name" value="LRR_dom_sf"/>
</dbReference>
<proteinExistence type="inferred from homology"/>
<evidence type="ECO:0000256" key="3">
    <source>
        <dbReference type="ARBA" id="ARBA00012027"/>
    </source>
</evidence>
<dbReference type="InterPro" id="IPR025202">
    <property type="entry name" value="PLD-like_dom"/>
</dbReference>
<evidence type="ECO:0000256" key="4">
    <source>
        <dbReference type="ARBA" id="ARBA00022801"/>
    </source>
</evidence>
<evidence type="ECO:0000259" key="7">
    <source>
        <dbReference type="PROSITE" id="PS50035"/>
    </source>
</evidence>
<dbReference type="Gene3D" id="3.80.10.10">
    <property type="entry name" value="Ribonuclease Inhibitor"/>
    <property type="match status" value="1"/>
</dbReference>
<dbReference type="Proteomes" id="UP000611215">
    <property type="component" value="Unassembled WGS sequence"/>
</dbReference>
<evidence type="ECO:0000256" key="5">
    <source>
        <dbReference type="ARBA" id="ARBA00022963"/>
    </source>
</evidence>
<evidence type="ECO:0000256" key="2">
    <source>
        <dbReference type="ARBA" id="ARBA00008664"/>
    </source>
</evidence>
<keyword evidence="5" id="KW-0442">Lipid degradation</keyword>
<keyword evidence="6" id="KW-0443">Lipid metabolism</keyword>
<dbReference type="PANTHER" id="PTHR43856:SF1">
    <property type="entry name" value="MITOCHONDRIAL CARDIOLIPIN HYDROLASE"/>
    <property type="match status" value="1"/>
</dbReference>
<dbReference type="SUPFAM" id="SSF56024">
    <property type="entry name" value="Phospholipase D/nuclease"/>
    <property type="match status" value="1"/>
</dbReference>
<evidence type="ECO:0000313" key="8">
    <source>
        <dbReference type="EMBL" id="MBF8151308.1"/>
    </source>
</evidence>
<keyword evidence="9" id="KW-1185">Reference proteome</keyword>
<dbReference type="Pfam" id="PF13091">
    <property type="entry name" value="PLDc_2"/>
    <property type="match status" value="1"/>
</dbReference>